<evidence type="ECO:0000313" key="4">
    <source>
        <dbReference type="Proteomes" id="UP000033588"/>
    </source>
</evidence>
<dbReference type="PATRIC" id="fig|294.132.peg.1620"/>
<dbReference type="Proteomes" id="UP000033588">
    <property type="component" value="Unassembled WGS sequence"/>
</dbReference>
<comment type="caution">
    <text evidence="3">The sequence shown here is derived from an EMBL/GenBank/DDBJ whole genome shotgun (WGS) entry which is preliminary data.</text>
</comment>
<accession>A0A0F4TPL5</accession>
<dbReference type="EMBL" id="LACC01000016">
    <property type="protein sequence ID" value="KJZ45979.1"/>
    <property type="molecule type" value="Genomic_DNA"/>
</dbReference>
<reference evidence="3 4" key="1">
    <citation type="submission" date="2015-03" db="EMBL/GenBank/DDBJ databases">
        <title>Comparative genomics of Pseudomonas insights into diversity of traits involved in vanlence and defense.</title>
        <authorList>
            <person name="Qin Y."/>
        </authorList>
    </citation>
    <scope>NUCLEOTIDE SEQUENCE [LARGE SCALE GENOMIC DNA]</scope>
    <source>
        <strain evidence="3 4">C8</strain>
    </source>
</reference>
<organism evidence="3 4">
    <name type="scientific">Pseudomonas fluorescens</name>
    <dbReference type="NCBI Taxonomy" id="294"/>
    <lineage>
        <taxon>Bacteria</taxon>
        <taxon>Pseudomonadati</taxon>
        <taxon>Pseudomonadota</taxon>
        <taxon>Gammaproteobacteria</taxon>
        <taxon>Pseudomonadales</taxon>
        <taxon>Pseudomonadaceae</taxon>
        <taxon>Pseudomonas</taxon>
    </lineage>
</organism>
<proteinExistence type="predicted"/>
<dbReference type="OrthoDB" id="6366673at2"/>
<dbReference type="InterPro" id="IPR025392">
    <property type="entry name" value="DUF4124"/>
</dbReference>
<protein>
    <submittedName>
        <fullName evidence="3">Penicillin-binding protein</fullName>
    </submittedName>
</protein>
<feature type="signal peptide" evidence="1">
    <location>
        <begin position="1"/>
        <end position="17"/>
    </location>
</feature>
<gene>
    <name evidence="3" type="ORF">VC35_14225</name>
</gene>
<keyword evidence="1" id="KW-0732">Signal</keyword>
<feature type="domain" description="DUF4124" evidence="2">
    <location>
        <begin position="7"/>
        <end position="59"/>
    </location>
</feature>
<feature type="chain" id="PRO_5002479384" evidence="1">
    <location>
        <begin position="18"/>
        <end position="206"/>
    </location>
</feature>
<dbReference type="Pfam" id="PF13511">
    <property type="entry name" value="DUF4124"/>
    <property type="match status" value="1"/>
</dbReference>
<evidence type="ECO:0000256" key="1">
    <source>
        <dbReference type="SAM" id="SignalP"/>
    </source>
</evidence>
<name>A0A0F4TPL5_PSEFL</name>
<dbReference type="RefSeq" id="WP_046040884.1">
    <property type="nucleotide sequence ID" value="NZ_LACC01000016.1"/>
</dbReference>
<sequence length="206" mass="22749">MKAWLLIACLIALPTSAEVFMYVGAQGNRVFTDQPKPGDARRVPLTTTNRIAANPTSAAPLIAQSSPEVQALFHYEVLRILIPEPDATIRSNTGEVIVSATNEPALQPGHRYRLLLDGQPTAEPGLSPVFALSNIDRGSHTLSVEILDEQGRIVERTASQPFHMQRTSLAQKRRIKPCTLEDYGQRPECPLSDKPGEEKNPFLRLF</sequence>
<dbReference type="AlphaFoldDB" id="A0A0F4TPL5"/>
<evidence type="ECO:0000313" key="3">
    <source>
        <dbReference type="EMBL" id="KJZ45979.1"/>
    </source>
</evidence>
<evidence type="ECO:0000259" key="2">
    <source>
        <dbReference type="Pfam" id="PF13511"/>
    </source>
</evidence>